<feature type="transmembrane region" description="Helical" evidence="10">
    <location>
        <begin position="170"/>
        <end position="188"/>
    </location>
</feature>
<dbReference type="GO" id="GO:0009922">
    <property type="term" value="F:fatty acid elongase activity"/>
    <property type="evidence" value="ECO:0007669"/>
    <property type="project" value="UniProtKB-EC"/>
</dbReference>
<evidence type="ECO:0000256" key="1">
    <source>
        <dbReference type="ARBA" id="ARBA00004141"/>
    </source>
</evidence>
<dbReference type="AlphaFoldDB" id="A0A9N9SD51"/>
<name>A0A9N9SD51_PHACE</name>
<keyword evidence="12" id="KW-1185">Reference proteome</keyword>
<dbReference type="EMBL" id="OU896721">
    <property type="protein sequence ID" value="CAG9817504.1"/>
    <property type="molecule type" value="Genomic_DNA"/>
</dbReference>
<sequence length="275" mass="32030">MALLLKRVYKGSFWLLNDLSDERTKNTWLASPTTVVAILGIYLSIVLHLGPKLMAHRKPYNLKTLMIVYNLVQIYLNLKLVYDALIHFLGDQNFNLLCWPVDTSKTPRAMKTTEIVSYFFILKMIDLLDTVIFVLRKSYKQISFLHLYHHAGMIMATWITYRYLPGGHSVFVGLVNCPVHAIMFAYYLGTIIDNKWGRSVIFKRSLTQLQLAQFTFFVFVYGAVVLNPACTFPKIPTYLFLCQNIFITLLFADFYRKTYVGQKYDNKLKLEKESR</sequence>
<dbReference type="GO" id="GO:0005789">
    <property type="term" value="C:endoplasmic reticulum membrane"/>
    <property type="evidence" value="ECO:0007669"/>
    <property type="project" value="TreeGrafter"/>
</dbReference>
<evidence type="ECO:0000256" key="3">
    <source>
        <dbReference type="ARBA" id="ARBA00022679"/>
    </source>
</evidence>
<reference evidence="11" key="1">
    <citation type="submission" date="2022-01" db="EMBL/GenBank/DDBJ databases">
        <authorList>
            <person name="King R."/>
        </authorList>
    </citation>
    <scope>NUCLEOTIDE SEQUENCE</scope>
</reference>
<feature type="transmembrane region" description="Helical" evidence="10">
    <location>
        <begin position="115"/>
        <end position="135"/>
    </location>
</feature>
<comment type="similarity">
    <text evidence="10">Belongs to the ELO family.</text>
</comment>
<dbReference type="Proteomes" id="UP001153737">
    <property type="component" value="Chromosome 15"/>
</dbReference>
<evidence type="ECO:0000256" key="8">
    <source>
        <dbReference type="ARBA" id="ARBA00023136"/>
    </source>
</evidence>
<dbReference type="GO" id="GO:0034625">
    <property type="term" value="P:fatty acid elongation, monounsaturated fatty acid"/>
    <property type="evidence" value="ECO:0007669"/>
    <property type="project" value="TreeGrafter"/>
</dbReference>
<dbReference type="GO" id="GO:0030148">
    <property type="term" value="P:sphingolipid biosynthetic process"/>
    <property type="evidence" value="ECO:0007669"/>
    <property type="project" value="TreeGrafter"/>
</dbReference>
<accession>A0A9N9SD51</accession>
<evidence type="ECO:0000256" key="10">
    <source>
        <dbReference type="RuleBase" id="RU361115"/>
    </source>
</evidence>
<feature type="transmembrane region" description="Helical" evidence="10">
    <location>
        <begin position="62"/>
        <end position="82"/>
    </location>
</feature>
<dbReference type="Pfam" id="PF01151">
    <property type="entry name" value="ELO"/>
    <property type="match status" value="1"/>
</dbReference>
<evidence type="ECO:0000256" key="5">
    <source>
        <dbReference type="ARBA" id="ARBA00022832"/>
    </source>
</evidence>
<dbReference type="GO" id="GO:0034626">
    <property type="term" value="P:fatty acid elongation, polyunsaturated fatty acid"/>
    <property type="evidence" value="ECO:0007669"/>
    <property type="project" value="TreeGrafter"/>
</dbReference>
<feature type="transmembrane region" description="Helical" evidence="10">
    <location>
        <begin position="147"/>
        <end position="164"/>
    </location>
</feature>
<protein>
    <recommendedName>
        <fullName evidence="10">Elongation of very long chain fatty acids protein</fullName>
        <ecNumber evidence="10">2.3.1.199</ecNumber>
    </recommendedName>
    <alternativeName>
        <fullName evidence="10">Very-long-chain 3-oxoacyl-CoA synthase</fullName>
    </alternativeName>
</protein>
<keyword evidence="6 10" id="KW-1133">Transmembrane helix</keyword>
<keyword evidence="5 10" id="KW-0276">Fatty acid metabolism</keyword>
<evidence type="ECO:0000313" key="12">
    <source>
        <dbReference type="Proteomes" id="UP001153737"/>
    </source>
</evidence>
<dbReference type="OrthoDB" id="434092at2759"/>
<keyword evidence="2 10" id="KW-0444">Lipid biosynthesis</keyword>
<organism evidence="11 12">
    <name type="scientific">Phaedon cochleariae</name>
    <name type="common">Mustard beetle</name>
    <dbReference type="NCBI Taxonomy" id="80249"/>
    <lineage>
        <taxon>Eukaryota</taxon>
        <taxon>Metazoa</taxon>
        <taxon>Ecdysozoa</taxon>
        <taxon>Arthropoda</taxon>
        <taxon>Hexapoda</taxon>
        <taxon>Insecta</taxon>
        <taxon>Pterygota</taxon>
        <taxon>Neoptera</taxon>
        <taxon>Endopterygota</taxon>
        <taxon>Coleoptera</taxon>
        <taxon>Polyphaga</taxon>
        <taxon>Cucujiformia</taxon>
        <taxon>Chrysomeloidea</taxon>
        <taxon>Chrysomelidae</taxon>
        <taxon>Chrysomelinae</taxon>
        <taxon>Chrysomelini</taxon>
        <taxon>Phaedon</taxon>
    </lineage>
</organism>
<evidence type="ECO:0000256" key="9">
    <source>
        <dbReference type="ARBA" id="ARBA00023160"/>
    </source>
</evidence>
<evidence type="ECO:0000256" key="6">
    <source>
        <dbReference type="ARBA" id="ARBA00022989"/>
    </source>
</evidence>
<comment type="catalytic activity">
    <reaction evidence="10">
        <text>a very-long-chain acyl-CoA + malonyl-CoA + H(+) = a very-long-chain 3-oxoacyl-CoA + CO2 + CoA</text>
        <dbReference type="Rhea" id="RHEA:32727"/>
        <dbReference type="ChEBI" id="CHEBI:15378"/>
        <dbReference type="ChEBI" id="CHEBI:16526"/>
        <dbReference type="ChEBI" id="CHEBI:57287"/>
        <dbReference type="ChEBI" id="CHEBI:57384"/>
        <dbReference type="ChEBI" id="CHEBI:90725"/>
        <dbReference type="ChEBI" id="CHEBI:90736"/>
        <dbReference type="EC" id="2.3.1.199"/>
    </reaction>
</comment>
<dbReference type="EC" id="2.3.1.199" evidence="10"/>
<feature type="transmembrane region" description="Helical" evidence="10">
    <location>
        <begin position="28"/>
        <end position="50"/>
    </location>
</feature>
<gene>
    <name evidence="11" type="ORF">PHAECO_LOCUS5016</name>
</gene>
<reference evidence="11" key="2">
    <citation type="submission" date="2022-10" db="EMBL/GenBank/DDBJ databases">
        <authorList>
            <consortium name="ENA_rothamsted_submissions"/>
            <consortium name="culmorum"/>
            <person name="King R."/>
        </authorList>
    </citation>
    <scope>NUCLEOTIDE SEQUENCE</scope>
</reference>
<comment type="subcellular location">
    <subcellularLocation>
        <location evidence="1">Membrane</location>
        <topology evidence="1">Multi-pass membrane protein</topology>
    </subcellularLocation>
</comment>
<dbReference type="GO" id="GO:0042761">
    <property type="term" value="P:very long-chain fatty acid biosynthetic process"/>
    <property type="evidence" value="ECO:0007669"/>
    <property type="project" value="TreeGrafter"/>
</dbReference>
<feature type="transmembrane region" description="Helical" evidence="10">
    <location>
        <begin position="235"/>
        <end position="255"/>
    </location>
</feature>
<keyword evidence="8 10" id="KW-0472">Membrane</keyword>
<keyword evidence="7 10" id="KW-0443">Lipid metabolism</keyword>
<dbReference type="PANTHER" id="PTHR11157:SF21">
    <property type="entry name" value="ELONGATION OF VERY LONG CHAIN FATTY ACIDS PROTEIN"/>
    <property type="match status" value="1"/>
</dbReference>
<keyword evidence="3 10" id="KW-0808">Transferase</keyword>
<evidence type="ECO:0000313" key="11">
    <source>
        <dbReference type="EMBL" id="CAG9817504.1"/>
    </source>
</evidence>
<evidence type="ECO:0000256" key="4">
    <source>
        <dbReference type="ARBA" id="ARBA00022692"/>
    </source>
</evidence>
<dbReference type="GO" id="GO:0019367">
    <property type="term" value="P:fatty acid elongation, saturated fatty acid"/>
    <property type="evidence" value="ECO:0007669"/>
    <property type="project" value="TreeGrafter"/>
</dbReference>
<proteinExistence type="inferred from homology"/>
<evidence type="ECO:0000256" key="7">
    <source>
        <dbReference type="ARBA" id="ARBA00023098"/>
    </source>
</evidence>
<evidence type="ECO:0000256" key="2">
    <source>
        <dbReference type="ARBA" id="ARBA00022516"/>
    </source>
</evidence>
<feature type="transmembrane region" description="Helical" evidence="10">
    <location>
        <begin position="209"/>
        <end position="229"/>
    </location>
</feature>
<dbReference type="InterPro" id="IPR002076">
    <property type="entry name" value="ELO_fam"/>
</dbReference>
<keyword evidence="4 10" id="KW-0812">Transmembrane</keyword>
<dbReference type="PANTHER" id="PTHR11157">
    <property type="entry name" value="FATTY ACID ACYL TRANSFERASE-RELATED"/>
    <property type="match status" value="1"/>
</dbReference>
<keyword evidence="9 10" id="KW-0275">Fatty acid biosynthesis</keyword>